<gene>
    <name evidence="15" type="ORF">HG535_0D06110</name>
</gene>
<comment type="subcellular location">
    <subcellularLocation>
        <location evidence="1">Endoplasmic reticulum membrane</location>
        <topology evidence="1">Single-pass type IV membrane protein</topology>
    </subcellularLocation>
    <subcellularLocation>
        <location evidence="2">Golgi apparatus membrane</location>
        <topology evidence="2">Single-pass type IV membrane protein</topology>
    </subcellularLocation>
</comment>
<comment type="function">
    <text evidence="12">SNARE required for protein transport between the ER and the Golgi complex.</text>
</comment>
<keyword evidence="8" id="KW-0333">Golgi apparatus</keyword>
<organism evidence="15 16">
    <name type="scientific">Zygotorulaspora mrakii</name>
    <name type="common">Zygosaccharomyces mrakii</name>
    <dbReference type="NCBI Taxonomy" id="42260"/>
    <lineage>
        <taxon>Eukaryota</taxon>
        <taxon>Fungi</taxon>
        <taxon>Dikarya</taxon>
        <taxon>Ascomycota</taxon>
        <taxon>Saccharomycotina</taxon>
        <taxon>Saccharomycetes</taxon>
        <taxon>Saccharomycetales</taxon>
        <taxon>Saccharomycetaceae</taxon>
        <taxon>Zygotorulaspora</taxon>
    </lineage>
</organism>
<evidence type="ECO:0000259" key="14">
    <source>
        <dbReference type="Pfam" id="PF03908"/>
    </source>
</evidence>
<dbReference type="GO" id="GO:0005789">
    <property type="term" value="C:endoplasmic reticulum membrane"/>
    <property type="evidence" value="ECO:0007669"/>
    <property type="project" value="UniProtKB-SubCell"/>
</dbReference>
<feature type="domain" description="Sec20 C-terminal" evidence="14">
    <location>
        <begin position="167"/>
        <end position="244"/>
    </location>
</feature>
<dbReference type="RefSeq" id="XP_037144629.1">
    <property type="nucleotide sequence ID" value="XM_037288734.1"/>
</dbReference>
<dbReference type="GeneID" id="59236625"/>
<evidence type="ECO:0000256" key="8">
    <source>
        <dbReference type="ARBA" id="ARBA00023034"/>
    </source>
</evidence>
<keyword evidence="9 12" id="KW-0472">Membrane</keyword>
<feature type="transmembrane region" description="Helical" evidence="13">
    <location>
        <begin position="227"/>
        <end position="247"/>
    </location>
</feature>
<evidence type="ECO:0000256" key="12">
    <source>
        <dbReference type="PIRNR" id="PIRNR028865"/>
    </source>
</evidence>
<evidence type="ECO:0000256" key="7">
    <source>
        <dbReference type="ARBA" id="ARBA00022989"/>
    </source>
</evidence>
<dbReference type="GO" id="GO:0031201">
    <property type="term" value="C:SNARE complex"/>
    <property type="evidence" value="ECO:0007669"/>
    <property type="project" value="TreeGrafter"/>
</dbReference>
<accession>A0A7H9B562</accession>
<keyword evidence="16" id="KW-1185">Reference proteome</keyword>
<dbReference type="GO" id="GO:0006906">
    <property type="term" value="P:vesicle fusion"/>
    <property type="evidence" value="ECO:0007669"/>
    <property type="project" value="TreeGrafter"/>
</dbReference>
<dbReference type="GO" id="GO:0006888">
    <property type="term" value="P:endoplasmic reticulum to Golgi vesicle-mediated transport"/>
    <property type="evidence" value="ECO:0007669"/>
    <property type="project" value="TreeGrafter"/>
</dbReference>
<keyword evidence="7 13" id="KW-1133">Transmembrane helix</keyword>
<dbReference type="InterPro" id="IPR056173">
    <property type="entry name" value="Sec20_C"/>
</dbReference>
<evidence type="ECO:0000256" key="4">
    <source>
        <dbReference type="ARBA" id="ARBA00022692"/>
    </source>
</evidence>
<evidence type="ECO:0000256" key="1">
    <source>
        <dbReference type="ARBA" id="ARBA00004163"/>
    </source>
</evidence>
<dbReference type="EMBL" id="CP058607">
    <property type="protein sequence ID" value="QLG72902.1"/>
    <property type="molecule type" value="Genomic_DNA"/>
</dbReference>
<evidence type="ECO:0000256" key="3">
    <source>
        <dbReference type="ARBA" id="ARBA00022448"/>
    </source>
</evidence>
<evidence type="ECO:0000256" key="11">
    <source>
        <dbReference type="ARBA" id="ARBA00040957"/>
    </source>
</evidence>
<sequence length="248" mass="28205">MNALFNHGIKQKNQLQLDLEKFGKDVHGSPISLQGSISATLVSFQKTIEQYGDHLKKYEQSLMNGDADEDEDAQTKKYENRLSSLKEAHGEFSARFAELKKEFNSSNARTQLFGNTNGYAMDGIESVVNKRNVGQSRDGTSPRSSMEYRGSGLPLYQGLQKEQSIFQRGNTQLELILEMGHQSLDDLVEQNQILLKLQDRMSSTLRTLGLSESTIQKINKRAFKDKLIFYFALALLLVGFYFVIKWFK</sequence>
<evidence type="ECO:0000256" key="5">
    <source>
        <dbReference type="ARBA" id="ARBA00022892"/>
    </source>
</evidence>
<dbReference type="PANTHER" id="PTHR21230:SF1">
    <property type="entry name" value="GOLGI SNAP RECEPTOR COMPLEX MEMBER 2"/>
    <property type="match status" value="1"/>
</dbReference>
<dbReference type="GO" id="GO:0005484">
    <property type="term" value="F:SNAP receptor activity"/>
    <property type="evidence" value="ECO:0007669"/>
    <property type="project" value="InterPro"/>
</dbReference>
<evidence type="ECO:0000256" key="10">
    <source>
        <dbReference type="ARBA" id="ARBA00037983"/>
    </source>
</evidence>
<dbReference type="GO" id="GO:0015031">
    <property type="term" value="P:protein transport"/>
    <property type="evidence" value="ECO:0007669"/>
    <property type="project" value="UniProtKB-KW"/>
</dbReference>
<dbReference type="GO" id="GO:0031902">
    <property type="term" value="C:late endosome membrane"/>
    <property type="evidence" value="ECO:0007669"/>
    <property type="project" value="TreeGrafter"/>
</dbReference>
<evidence type="ECO:0000256" key="13">
    <source>
        <dbReference type="SAM" id="Phobius"/>
    </source>
</evidence>
<keyword evidence="4 13" id="KW-0812">Transmembrane</keyword>
<proteinExistence type="inferred from homology"/>
<evidence type="ECO:0000313" key="15">
    <source>
        <dbReference type="EMBL" id="QLG72902.1"/>
    </source>
</evidence>
<evidence type="ECO:0000313" key="16">
    <source>
        <dbReference type="Proteomes" id="UP000509704"/>
    </source>
</evidence>
<keyword evidence="5" id="KW-0931">ER-Golgi transport</keyword>
<dbReference type="Proteomes" id="UP000509704">
    <property type="component" value="Chromosome 4"/>
</dbReference>
<protein>
    <recommendedName>
        <fullName evidence="11 12">Protein transport protein BOS1</fullName>
    </recommendedName>
</protein>
<evidence type="ECO:0000256" key="6">
    <source>
        <dbReference type="ARBA" id="ARBA00022927"/>
    </source>
</evidence>
<keyword evidence="6 12" id="KW-0653">Protein transport</keyword>
<reference evidence="15 16" key="1">
    <citation type="submission" date="2020-07" db="EMBL/GenBank/DDBJ databases">
        <title>The yeast mating-type switching endonuclease HO is a domesticated member of an unorthodox homing genetic element family.</title>
        <authorList>
            <person name="Coughlan A.Y."/>
            <person name="Lombardi L."/>
            <person name="Braun-Galleani S."/>
            <person name="Martos A.R."/>
            <person name="Galeote V."/>
            <person name="Bigey F."/>
            <person name="Dequin S."/>
            <person name="Byrne K.P."/>
            <person name="Wolfe K.H."/>
        </authorList>
    </citation>
    <scope>NUCLEOTIDE SEQUENCE [LARGE SCALE GENOMIC DNA]</scope>
    <source>
        <strain evidence="15 16">NRRL Y-6702</strain>
    </source>
</reference>
<evidence type="ECO:0000256" key="2">
    <source>
        <dbReference type="ARBA" id="ARBA00004409"/>
    </source>
</evidence>
<dbReference type="Pfam" id="PF03908">
    <property type="entry name" value="Sec20"/>
    <property type="match status" value="1"/>
</dbReference>
<dbReference type="GO" id="GO:0012507">
    <property type="term" value="C:ER to Golgi transport vesicle membrane"/>
    <property type="evidence" value="ECO:0007669"/>
    <property type="project" value="TreeGrafter"/>
</dbReference>
<dbReference type="PIRSF" id="PIRSF028865">
    <property type="entry name" value="Membrin-2"/>
    <property type="match status" value="1"/>
</dbReference>
<dbReference type="OrthoDB" id="158360at2759"/>
<comment type="similarity">
    <text evidence="10 12">Belongs to the BOS1 family.</text>
</comment>
<dbReference type="KEGG" id="zmk:HG535_0D06110"/>
<dbReference type="AlphaFoldDB" id="A0A7H9B562"/>
<keyword evidence="3 12" id="KW-0813">Transport</keyword>
<name>A0A7H9B562_ZYGMR</name>
<dbReference type="InterPro" id="IPR027027">
    <property type="entry name" value="GOSR2/Membrin/Bos1"/>
</dbReference>
<evidence type="ECO:0000256" key="9">
    <source>
        <dbReference type="ARBA" id="ARBA00023136"/>
    </source>
</evidence>
<dbReference type="GO" id="GO:0000139">
    <property type="term" value="C:Golgi membrane"/>
    <property type="evidence" value="ECO:0007669"/>
    <property type="project" value="UniProtKB-SubCell"/>
</dbReference>
<dbReference type="PANTHER" id="PTHR21230">
    <property type="entry name" value="VESICLE TRANSPORT V-SNARE PROTEIN VTI1-RELATED"/>
    <property type="match status" value="1"/>
</dbReference>
<dbReference type="GO" id="GO:0000149">
    <property type="term" value="F:SNARE binding"/>
    <property type="evidence" value="ECO:0007669"/>
    <property type="project" value="TreeGrafter"/>
</dbReference>